<dbReference type="RefSeq" id="XP_001419582.1">
    <property type="nucleotide sequence ID" value="XM_001419545.1"/>
</dbReference>
<feature type="region of interest" description="Disordered" evidence="1">
    <location>
        <begin position="1"/>
        <end position="31"/>
    </location>
</feature>
<evidence type="ECO:0000313" key="2">
    <source>
        <dbReference type="EMBL" id="ABO97875.1"/>
    </source>
</evidence>
<dbReference type="EMBL" id="CP000589">
    <property type="protein sequence ID" value="ABO97875.1"/>
    <property type="molecule type" value="Genomic_DNA"/>
</dbReference>
<dbReference type="AlphaFoldDB" id="A4S2R9"/>
<keyword evidence="3" id="KW-1185">Reference proteome</keyword>
<gene>
    <name evidence="2" type="ORF">OSTLU_93255</name>
</gene>
<evidence type="ECO:0000256" key="1">
    <source>
        <dbReference type="SAM" id="MobiDB-lite"/>
    </source>
</evidence>
<accession>A4S2R9</accession>
<dbReference type="GeneID" id="5003577"/>
<protein>
    <submittedName>
        <fullName evidence="2">Uncharacterized protein</fullName>
    </submittedName>
</protein>
<dbReference type="OMA" id="AMWADED"/>
<dbReference type="KEGG" id="olu:OSTLU_93255"/>
<dbReference type="Gene3D" id="1.25.40.10">
    <property type="entry name" value="Tetratricopeptide repeat domain"/>
    <property type="match status" value="1"/>
</dbReference>
<sequence length="203" mass="21838">MPTTPTTQTSRVAPRARAPRTASARANARTTRARAGKLVGESWVELSDASYAIENGRELYAAGDVASALKEFERALTLPGSGTKRDRAKPAELSNGERQAALYNIASARCALDDRSGALEALDGCFRAGYANPRAYGAARGMRDLDAMWADEDLTLATRTDEFRAMVKKYKVTPNAMALQFDFNNSIIGGVVGAVSDKMTPKK</sequence>
<dbReference type="InterPro" id="IPR011990">
    <property type="entry name" value="TPR-like_helical_dom_sf"/>
</dbReference>
<organism evidence="2 3">
    <name type="scientific">Ostreococcus lucimarinus (strain CCE9901)</name>
    <dbReference type="NCBI Taxonomy" id="436017"/>
    <lineage>
        <taxon>Eukaryota</taxon>
        <taxon>Viridiplantae</taxon>
        <taxon>Chlorophyta</taxon>
        <taxon>Mamiellophyceae</taxon>
        <taxon>Mamiellales</taxon>
        <taxon>Bathycoccaceae</taxon>
        <taxon>Ostreococcus</taxon>
    </lineage>
</organism>
<dbReference type="Gramene" id="ABO97875">
    <property type="protein sequence ID" value="ABO97875"/>
    <property type="gene ID" value="OSTLU_93255"/>
</dbReference>
<name>A4S2R9_OSTLU</name>
<dbReference type="OrthoDB" id="439127at2759"/>
<proteinExistence type="predicted"/>
<evidence type="ECO:0000313" key="3">
    <source>
        <dbReference type="Proteomes" id="UP000001568"/>
    </source>
</evidence>
<reference evidence="2 3" key="1">
    <citation type="journal article" date="2007" name="Proc. Natl. Acad. Sci. U.S.A.">
        <title>The tiny eukaryote Ostreococcus provides genomic insights into the paradox of plankton speciation.</title>
        <authorList>
            <person name="Palenik B."/>
            <person name="Grimwood J."/>
            <person name="Aerts A."/>
            <person name="Rouze P."/>
            <person name="Salamov A."/>
            <person name="Putnam N."/>
            <person name="Dupont C."/>
            <person name="Jorgensen R."/>
            <person name="Derelle E."/>
            <person name="Rombauts S."/>
            <person name="Zhou K."/>
            <person name="Otillar R."/>
            <person name="Merchant S.S."/>
            <person name="Podell S."/>
            <person name="Gaasterland T."/>
            <person name="Napoli C."/>
            <person name="Gendler K."/>
            <person name="Manuell A."/>
            <person name="Tai V."/>
            <person name="Vallon O."/>
            <person name="Piganeau G."/>
            <person name="Jancek S."/>
            <person name="Heijde M."/>
            <person name="Jabbari K."/>
            <person name="Bowler C."/>
            <person name="Lohr M."/>
            <person name="Robbens S."/>
            <person name="Werner G."/>
            <person name="Dubchak I."/>
            <person name="Pazour G.J."/>
            <person name="Ren Q."/>
            <person name="Paulsen I."/>
            <person name="Delwiche C."/>
            <person name="Schmutz J."/>
            <person name="Rokhsar D."/>
            <person name="Van de Peer Y."/>
            <person name="Moreau H."/>
            <person name="Grigoriev I.V."/>
        </authorList>
    </citation>
    <scope>NUCLEOTIDE SEQUENCE [LARGE SCALE GENOMIC DNA]</scope>
    <source>
        <strain evidence="2 3">CCE9901</strain>
    </source>
</reference>
<dbReference type="SUPFAM" id="SSF48452">
    <property type="entry name" value="TPR-like"/>
    <property type="match status" value="1"/>
</dbReference>
<dbReference type="Proteomes" id="UP000001568">
    <property type="component" value="Chromosome 9"/>
</dbReference>
<feature type="compositionally biased region" description="Low complexity" evidence="1">
    <location>
        <begin position="9"/>
        <end position="30"/>
    </location>
</feature>
<dbReference type="HOGENOM" id="CLU_1350861_0_0_1"/>